<dbReference type="InterPro" id="IPR011050">
    <property type="entry name" value="Pectin_lyase_fold/virulence"/>
</dbReference>
<evidence type="ECO:0000256" key="1">
    <source>
        <dbReference type="ARBA" id="ARBA00000695"/>
    </source>
</evidence>
<comment type="function">
    <text evidence="10">Pectinolytic enzyme consist of four classes of enzymes: pectin lyase, polygalacturonase, pectin methylesterase and rhamnogalacturonase. Among pectinolytic enzymes, pectin lyase is the most important in depolymerization of pectin, since it cleaves internal glycosidic bonds of highly methylated pectins. Favors pectate, the anion, over pectin, the methyl ester.</text>
</comment>
<name>A0A915CR30_9BILA</name>
<dbReference type="WBParaSite" id="jg11702">
    <property type="protein sequence ID" value="jg11702"/>
    <property type="gene ID" value="jg11702"/>
</dbReference>
<evidence type="ECO:0000256" key="11">
    <source>
        <dbReference type="ARBA" id="ARBA00039895"/>
    </source>
</evidence>
<evidence type="ECO:0000256" key="3">
    <source>
        <dbReference type="ARBA" id="ARBA00004613"/>
    </source>
</evidence>
<evidence type="ECO:0000256" key="5">
    <source>
        <dbReference type="ARBA" id="ARBA00012272"/>
    </source>
</evidence>
<dbReference type="InterPro" id="IPR004898">
    <property type="entry name" value="Pectate_lyase_PlyH/PlyE-like"/>
</dbReference>
<keyword evidence="7 12" id="KW-0732">Signal</keyword>
<dbReference type="AlphaFoldDB" id="A0A915CR30"/>
<keyword evidence="13" id="KW-1185">Reference proteome</keyword>
<dbReference type="Gene3D" id="2.160.20.10">
    <property type="entry name" value="Single-stranded right-handed beta-helix, Pectin lyase-like"/>
    <property type="match status" value="1"/>
</dbReference>
<dbReference type="InterPro" id="IPR012334">
    <property type="entry name" value="Pectin_lyas_fold"/>
</dbReference>
<dbReference type="EC" id="4.2.2.2" evidence="5"/>
<accession>A0A915CR30</accession>
<evidence type="ECO:0000256" key="6">
    <source>
        <dbReference type="ARBA" id="ARBA00022525"/>
    </source>
</evidence>
<protein>
    <recommendedName>
        <fullName evidence="11">Probable pectate lyase F</fullName>
        <ecNumber evidence="5">4.2.2.2</ecNumber>
    </recommendedName>
</protein>
<evidence type="ECO:0000256" key="10">
    <source>
        <dbReference type="ARBA" id="ARBA00025679"/>
    </source>
</evidence>
<comment type="catalytic activity">
    <reaction evidence="1">
        <text>Eliminative cleavage of (1-&gt;4)-alpha-D-galacturonan to give oligosaccharides with 4-deoxy-alpha-D-galact-4-enuronosyl groups at their non-reducing ends.</text>
        <dbReference type="EC" id="4.2.2.2"/>
    </reaction>
</comment>
<organism evidence="13 14">
    <name type="scientific">Ditylenchus dipsaci</name>
    <dbReference type="NCBI Taxonomy" id="166011"/>
    <lineage>
        <taxon>Eukaryota</taxon>
        <taxon>Metazoa</taxon>
        <taxon>Ecdysozoa</taxon>
        <taxon>Nematoda</taxon>
        <taxon>Chromadorea</taxon>
        <taxon>Rhabditida</taxon>
        <taxon>Tylenchina</taxon>
        <taxon>Tylenchomorpha</taxon>
        <taxon>Sphaerularioidea</taxon>
        <taxon>Anguinidae</taxon>
        <taxon>Anguininae</taxon>
        <taxon>Ditylenchus</taxon>
    </lineage>
</organism>
<keyword evidence="9" id="KW-0456">Lyase</keyword>
<evidence type="ECO:0000313" key="13">
    <source>
        <dbReference type="Proteomes" id="UP000887574"/>
    </source>
</evidence>
<evidence type="ECO:0000256" key="2">
    <source>
        <dbReference type="ARBA" id="ARBA00001913"/>
    </source>
</evidence>
<feature type="signal peptide" evidence="12">
    <location>
        <begin position="1"/>
        <end position="20"/>
    </location>
</feature>
<evidence type="ECO:0000256" key="9">
    <source>
        <dbReference type="ARBA" id="ARBA00023239"/>
    </source>
</evidence>
<dbReference type="GO" id="GO:0005576">
    <property type="term" value="C:extracellular region"/>
    <property type="evidence" value="ECO:0007669"/>
    <property type="project" value="UniProtKB-SubCell"/>
</dbReference>
<evidence type="ECO:0000256" key="12">
    <source>
        <dbReference type="SAM" id="SignalP"/>
    </source>
</evidence>
<dbReference type="Proteomes" id="UP000887574">
    <property type="component" value="Unplaced"/>
</dbReference>
<evidence type="ECO:0000256" key="8">
    <source>
        <dbReference type="ARBA" id="ARBA00022837"/>
    </source>
</evidence>
<comment type="subcellular location">
    <subcellularLocation>
        <location evidence="3">Secreted</location>
    </subcellularLocation>
</comment>
<keyword evidence="6" id="KW-0964">Secreted</keyword>
<evidence type="ECO:0000313" key="14">
    <source>
        <dbReference type="WBParaSite" id="jg11702"/>
    </source>
</evidence>
<proteinExistence type="inferred from homology"/>
<dbReference type="GO" id="GO:0030570">
    <property type="term" value="F:pectate lyase activity"/>
    <property type="evidence" value="ECO:0007669"/>
    <property type="project" value="UniProtKB-EC"/>
</dbReference>
<dbReference type="PANTHER" id="PTHR33407">
    <property type="entry name" value="PECTATE LYASE F-RELATED"/>
    <property type="match status" value="1"/>
</dbReference>
<sequence>MTCLLPPIALIALCLAAVTAQFPTWPTAKGNKRADSTISVTGTLDGKFVRYTAGSALGDGGQKEGQKPIFELKAGASLKNVIIGAPAADGIHCLGSCYLENVWWEDVGEDAASFLGSGNNNYTVNTGGARKAHDKVFQHNGGGTVYIKNFQVENFTKFYQACGTCPAMTRKVVMDAIRAKGPGLALVGVMTKNGDTATLTNIQVDSKVTYICQRYNDGAGIGKAGQYTAKQNGDGKQCKYSTGNIKMI</sequence>
<evidence type="ECO:0000256" key="7">
    <source>
        <dbReference type="ARBA" id="ARBA00022729"/>
    </source>
</evidence>
<comment type="cofactor">
    <cofactor evidence="2">
        <name>Ca(2+)</name>
        <dbReference type="ChEBI" id="CHEBI:29108"/>
    </cofactor>
</comment>
<feature type="chain" id="PRO_5037288336" description="Probable pectate lyase F" evidence="12">
    <location>
        <begin position="21"/>
        <end position="248"/>
    </location>
</feature>
<reference evidence="14" key="1">
    <citation type="submission" date="2022-11" db="UniProtKB">
        <authorList>
            <consortium name="WormBaseParasite"/>
        </authorList>
    </citation>
    <scope>IDENTIFICATION</scope>
</reference>
<dbReference type="GO" id="GO:0045490">
    <property type="term" value="P:pectin catabolic process"/>
    <property type="evidence" value="ECO:0007669"/>
    <property type="project" value="TreeGrafter"/>
</dbReference>
<dbReference type="PANTHER" id="PTHR33407:SF9">
    <property type="entry name" value="PECTATE LYASE F-RELATED"/>
    <property type="match status" value="1"/>
</dbReference>
<dbReference type="SUPFAM" id="SSF51126">
    <property type="entry name" value="Pectin lyase-like"/>
    <property type="match status" value="1"/>
</dbReference>
<comment type="similarity">
    <text evidence="4">Belongs to the polysaccharide lyase 3 family.</text>
</comment>
<keyword evidence="8" id="KW-0106">Calcium</keyword>
<evidence type="ECO:0000256" key="4">
    <source>
        <dbReference type="ARBA" id="ARBA00006463"/>
    </source>
</evidence>
<dbReference type="Pfam" id="PF03211">
    <property type="entry name" value="Pectate_lyase"/>
    <property type="match status" value="1"/>
</dbReference>